<dbReference type="EMBL" id="OC321021">
    <property type="protein sequence ID" value="CAD7409287.1"/>
    <property type="molecule type" value="Genomic_DNA"/>
</dbReference>
<gene>
    <name evidence="2" type="ORF">TCEB3V08_LOCUS9946</name>
</gene>
<organism evidence="2">
    <name type="scientific">Timema cristinae</name>
    <name type="common">Walking stick</name>
    <dbReference type="NCBI Taxonomy" id="61476"/>
    <lineage>
        <taxon>Eukaryota</taxon>
        <taxon>Metazoa</taxon>
        <taxon>Ecdysozoa</taxon>
        <taxon>Arthropoda</taxon>
        <taxon>Hexapoda</taxon>
        <taxon>Insecta</taxon>
        <taxon>Pterygota</taxon>
        <taxon>Neoptera</taxon>
        <taxon>Polyneoptera</taxon>
        <taxon>Phasmatodea</taxon>
        <taxon>Timematodea</taxon>
        <taxon>Timematoidea</taxon>
        <taxon>Timematidae</taxon>
        <taxon>Timema</taxon>
    </lineage>
</organism>
<reference evidence="2" key="1">
    <citation type="submission" date="2020-11" db="EMBL/GenBank/DDBJ databases">
        <authorList>
            <person name="Tran Van P."/>
        </authorList>
    </citation>
    <scope>NUCLEOTIDE SEQUENCE</scope>
</reference>
<proteinExistence type="predicted"/>
<evidence type="ECO:0000313" key="2">
    <source>
        <dbReference type="EMBL" id="CAD7409287.1"/>
    </source>
</evidence>
<dbReference type="AlphaFoldDB" id="A0A7R9H674"/>
<accession>A0A7R9H674</accession>
<protein>
    <submittedName>
        <fullName evidence="2">Uncharacterized protein</fullName>
    </submittedName>
</protein>
<evidence type="ECO:0000256" key="1">
    <source>
        <dbReference type="SAM" id="MobiDB-lite"/>
    </source>
</evidence>
<sequence>MLDDDYLIGAVKARPKIRDKPNPGLMVVWCKPLRHKTSRIVYEKAMVRKSADRRGYTQWSWSNSISWPNNKQQQFSNDHIRQRESPDNLPKSMIDDDETEGFIIDVLEIESNAASSTVRLPLDIPKTHVLIISSPLQTGIKSQAKPCVEITSKSVGDTRKKLHFRRKFRELVSKCVKKAYESEQD</sequence>
<feature type="region of interest" description="Disordered" evidence="1">
    <location>
        <begin position="70"/>
        <end position="94"/>
    </location>
</feature>
<name>A0A7R9H674_TIMCR</name>